<proteinExistence type="predicted"/>
<evidence type="ECO:0000313" key="3">
    <source>
        <dbReference type="Proteomes" id="UP000479000"/>
    </source>
</evidence>
<dbReference type="EMBL" id="CADCXU010017662">
    <property type="protein sequence ID" value="CAB0006465.1"/>
    <property type="molecule type" value="Genomic_DNA"/>
</dbReference>
<gene>
    <name evidence="2" type="ORF">NTEN_LOCUS11942</name>
</gene>
<dbReference type="AlphaFoldDB" id="A0A6H5GU24"/>
<feature type="compositionally biased region" description="Low complexity" evidence="1">
    <location>
        <begin position="73"/>
        <end position="85"/>
    </location>
</feature>
<accession>A0A6H5GU24</accession>
<name>A0A6H5GU24_9HEMI</name>
<dbReference type="Proteomes" id="UP000479000">
    <property type="component" value="Unassembled WGS sequence"/>
</dbReference>
<sequence>MHTRKSGIQWCTPDRTILTPHSKCNIILVPRSTFKCLNTRRSRRTFFHRRAGTVAAPLGLRDGRRTAGDGVATRDASTSSPTSASSRTFLSLTIWRQAGRGGNALPSMLHD</sequence>
<protein>
    <submittedName>
        <fullName evidence="2">Uncharacterized protein</fullName>
    </submittedName>
</protein>
<reference evidence="2 3" key="1">
    <citation type="submission" date="2020-02" db="EMBL/GenBank/DDBJ databases">
        <authorList>
            <person name="Ferguson B K."/>
        </authorList>
    </citation>
    <scope>NUCLEOTIDE SEQUENCE [LARGE SCALE GENOMIC DNA]</scope>
</reference>
<feature type="region of interest" description="Disordered" evidence="1">
    <location>
        <begin position="59"/>
        <end position="85"/>
    </location>
</feature>
<keyword evidence="3" id="KW-1185">Reference proteome</keyword>
<organism evidence="2 3">
    <name type="scientific">Nesidiocoris tenuis</name>
    <dbReference type="NCBI Taxonomy" id="355587"/>
    <lineage>
        <taxon>Eukaryota</taxon>
        <taxon>Metazoa</taxon>
        <taxon>Ecdysozoa</taxon>
        <taxon>Arthropoda</taxon>
        <taxon>Hexapoda</taxon>
        <taxon>Insecta</taxon>
        <taxon>Pterygota</taxon>
        <taxon>Neoptera</taxon>
        <taxon>Paraneoptera</taxon>
        <taxon>Hemiptera</taxon>
        <taxon>Heteroptera</taxon>
        <taxon>Panheteroptera</taxon>
        <taxon>Cimicomorpha</taxon>
        <taxon>Miridae</taxon>
        <taxon>Dicyphina</taxon>
        <taxon>Nesidiocoris</taxon>
    </lineage>
</organism>
<evidence type="ECO:0000313" key="2">
    <source>
        <dbReference type="EMBL" id="CAB0006465.1"/>
    </source>
</evidence>
<evidence type="ECO:0000256" key="1">
    <source>
        <dbReference type="SAM" id="MobiDB-lite"/>
    </source>
</evidence>